<feature type="transmembrane region" description="Helical" evidence="6">
    <location>
        <begin position="363"/>
        <end position="387"/>
    </location>
</feature>
<dbReference type="CDD" id="cd17321">
    <property type="entry name" value="MFS_MMR_MDR_like"/>
    <property type="match status" value="1"/>
</dbReference>
<dbReference type="Gene3D" id="1.20.1720.10">
    <property type="entry name" value="Multidrug resistance protein D"/>
    <property type="match status" value="1"/>
</dbReference>
<dbReference type="InterPro" id="IPR020846">
    <property type="entry name" value="MFS_dom"/>
</dbReference>
<organism evidence="8 9">
    <name type="scientific">Pseudomonas fluorescens</name>
    <dbReference type="NCBI Taxonomy" id="294"/>
    <lineage>
        <taxon>Bacteria</taxon>
        <taxon>Pseudomonadati</taxon>
        <taxon>Pseudomonadota</taxon>
        <taxon>Gammaproteobacteria</taxon>
        <taxon>Pseudomonadales</taxon>
        <taxon>Pseudomonadaceae</taxon>
        <taxon>Pseudomonas</taxon>
    </lineage>
</organism>
<dbReference type="SUPFAM" id="SSF103473">
    <property type="entry name" value="MFS general substrate transporter"/>
    <property type="match status" value="1"/>
</dbReference>
<dbReference type="Proteomes" id="UP000281909">
    <property type="component" value="Chromosome"/>
</dbReference>
<dbReference type="PANTHER" id="PTHR42718">
    <property type="entry name" value="MAJOR FACILITATOR SUPERFAMILY MULTIDRUG TRANSPORTER MFSC"/>
    <property type="match status" value="1"/>
</dbReference>
<keyword evidence="2" id="KW-0813">Transport</keyword>
<dbReference type="GO" id="GO:0016020">
    <property type="term" value="C:membrane"/>
    <property type="evidence" value="ECO:0007669"/>
    <property type="project" value="UniProtKB-SubCell"/>
</dbReference>
<feature type="transmembrane region" description="Helical" evidence="6">
    <location>
        <begin position="427"/>
        <end position="447"/>
    </location>
</feature>
<feature type="domain" description="Major facilitator superfamily (MFS) profile" evidence="7">
    <location>
        <begin position="19"/>
        <end position="450"/>
    </location>
</feature>
<feature type="transmembrane region" description="Helical" evidence="6">
    <location>
        <begin position="85"/>
        <end position="108"/>
    </location>
</feature>
<sequence length="457" mass="46727">MSEVQSKELTARAASAVPVLISVAVSSFMVALDVTALNVALPSIGQDLLTGMDRLQWIAGAYTLVFASLLLSAGALSDRLGARKVFAFALLVFTLASVACGLAPSVIALIGARAVQGIGAALMLPGSMALLVEAFPDAQHRARAVALWGGISALALVAGPLLGGALVEWLNWRSIFYLNVPFCLLALACCLSRKSALPVQPRSIDWAGQTLSALGLVSLIFALIEGPVWGWQHHWVVATLLMALVLGAAFIYSQKKQREPMLPLNLFASRTFSAAIGAGFLQTLAYYGSLFVLPFALQGQGRSPVEVGVAMIPMTIATGVMASLSGRLSNLFGARTVGAAGMVCGALGAALLALYGLDRLSLLIGGLLIGLGGATLPVIVGACLASVPSGKVGVGSGVLNAARQCGGVTGIALLGATLEGTGRSSGALSIIALAFLAAGVLTVLRLYTVEVDTVSEC</sequence>
<dbReference type="EMBL" id="LR134318">
    <property type="protein sequence ID" value="VEF11443.1"/>
    <property type="molecule type" value="Genomic_DNA"/>
</dbReference>
<dbReference type="GO" id="GO:0022857">
    <property type="term" value="F:transmembrane transporter activity"/>
    <property type="evidence" value="ECO:0007669"/>
    <property type="project" value="InterPro"/>
</dbReference>
<keyword evidence="3 6" id="KW-0812">Transmembrane</keyword>
<evidence type="ECO:0000256" key="5">
    <source>
        <dbReference type="ARBA" id="ARBA00023136"/>
    </source>
</evidence>
<evidence type="ECO:0000256" key="3">
    <source>
        <dbReference type="ARBA" id="ARBA00022692"/>
    </source>
</evidence>
<feature type="transmembrane region" description="Helical" evidence="6">
    <location>
        <begin position="57"/>
        <end position="76"/>
    </location>
</feature>
<dbReference type="InterPro" id="IPR011701">
    <property type="entry name" value="MFS"/>
</dbReference>
<gene>
    <name evidence="8" type="primary">mmr</name>
    <name evidence="8" type="ORF">NCTC9428_03062</name>
</gene>
<feature type="transmembrane region" description="Helical" evidence="6">
    <location>
        <begin position="12"/>
        <end position="37"/>
    </location>
</feature>
<dbReference type="PANTHER" id="PTHR42718:SF9">
    <property type="entry name" value="MAJOR FACILITATOR SUPERFAMILY MULTIDRUG TRANSPORTER MFSC"/>
    <property type="match status" value="1"/>
</dbReference>
<evidence type="ECO:0000259" key="7">
    <source>
        <dbReference type="PROSITE" id="PS50850"/>
    </source>
</evidence>
<evidence type="ECO:0000256" key="6">
    <source>
        <dbReference type="SAM" id="Phobius"/>
    </source>
</evidence>
<evidence type="ECO:0000256" key="1">
    <source>
        <dbReference type="ARBA" id="ARBA00004141"/>
    </source>
</evidence>
<feature type="transmembrane region" description="Helical" evidence="6">
    <location>
        <begin position="264"/>
        <end position="287"/>
    </location>
</feature>
<evidence type="ECO:0000313" key="9">
    <source>
        <dbReference type="Proteomes" id="UP000281909"/>
    </source>
</evidence>
<keyword evidence="5 6" id="KW-0472">Membrane</keyword>
<feature type="transmembrane region" description="Helical" evidence="6">
    <location>
        <begin position="174"/>
        <end position="192"/>
    </location>
</feature>
<proteinExistence type="predicted"/>
<name>A0A3S4PV90_PSEFL</name>
<evidence type="ECO:0000256" key="4">
    <source>
        <dbReference type="ARBA" id="ARBA00022989"/>
    </source>
</evidence>
<feature type="transmembrane region" description="Helical" evidence="6">
    <location>
        <begin position="307"/>
        <end position="325"/>
    </location>
</feature>
<accession>A0A3S4PV90</accession>
<dbReference type="RefSeq" id="WP_126364009.1">
    <property type="nucleotide sequence ID" value="NZ_LR134318.1"/>
</dbReference>
<protein>
    <submittedName>
        <fullName evidence="8">Major facilitator superfamily MFS_1</fullName>
    </submittedName>
</protein>
<feature type="transmembrane region" description="Helical" evidence="6">
    <location>
        <begin position="235"/>
        <end position="252"/>
    </location>
</feature>
<feature type="transmembrane region" description="Helical" evidence="6">
    <location>
        <begin position="144"/>
        <end position="162"/>
    </location>
</feature>
<comment type="subcellular location">
    <subcellularLocation>
        <location evidence="1">Membrane</location>
        <topology evidence="1">Multi-pass membrane protein</topology>
    </subcellularLocation>
</comment>
<feature type="transmembrane region" description="Helical" evidence="6">
    <location>
        <begin position="204"/>
        <end position="223"/>
    </location>
</feature>
<dbReference type="OrthoDB" id="2412976at2"/>
<dbReference type="AlphaFoldDB" id="A0A3S4PV90"/>
<evidence type="ECO:0000313" key="8">
    <source>
        <dbReference type="EMBL" id="VEF11443.1"/>
    </source>
</evidence>
<keyword evidence="4 6" id="KW-1133">Transmembrane helix</keyword>
<dbReference type="InterPro" id="IPR036259">
    <property type="entry name" value="MFS_trans_sf"/>
</dbReference>
<feature type="transmembrane region" description="Helical" evidence="6">
    <location>
        <begin position="114"/>
        <end position="132"/>
    </location>
</feature>
<evidence type="ECO:0000256" key="2">
    <source>
        <dbReference type="ARBA" id="ARBA00022448"/>
    </source>
</evidence>
<feature type="transmembrane region" description="Helical" evidence="6">
    <location>
        <begin position="337"/>
        <end position="357"/>
    </location>
</feature>
<dbReference type="Gene3D" id="1.20.1250.20">
    <property type="entry name" value="MFS general substrate transporter like domains"/>
    <property type="match status" value="1"/>
</dbReference>
<dbReference type="Pfam" id="PF07690">
    <property type="entry name" value="MFS_1"/>
    <property type="match status" value="2"/>
</dbReference>
<dbReference type="PROSITE" id="PS50850">
    <property type="entry name" value="MFS"/>
    <property type="match status" value="1"/>
</dbReference>
<reference evidence="8 9" key="1">
    <citation type="submission" date="2018-12" db="EMBL/GenBank/DDBJ databases">
        <authorList>
            <consortium name="Pathogen Informatics"/>
        </authorList>
    </citation>
    <scope>NUCLEOTIDE SEQUENCE [LARGE SCALE GENOMIC DNA]</scope>
    <source>
        <strain evidence="8 9">NCTC9428</strain>
    </source>
</reference>